<comment type="caution">
    <text evidence="2">The sequence shown here is derived from an EMBL/GenBank/DDBJ whole genome shotgun (WGS) entry which is preliminary data.</text>
</comment>
<evidence type="ECO:0000259" key="1">
    <source>
        <dbReference type="Pfam" id="PF14606"/>
    </source>
</evidence>
<dbReference type="AlphaFoldDB" id="A0A917W6V1"/>
<dbReference type="InterPro" id="IPR013830">
    <property type="entry name" value="SGNH_hydro"/>
</dbReference>
<dbReference type="Gene3D" id="2.60.120.260">
    <property type="entry name" value="Galactose-binding domain-like"/>
    <property type="match status" value="1"/>
</dbReference>
<evidence type="ECO:0000313" key="3">
    <source>
        <dbReference type="Proteomes" id="UP000613840"/>
    </source>
</evidence>
<dbReference type="InterPro" id="IPR036514">
    <property type="entry name" value="SGNH_hydro_sf"/>
</dbReference>
<keyword evidence="3" id="KW-1185">Reference proteome</keyword>
<feature type="domain" description="SGNH hydrolase-type esterase" evidence="1">
    <location>
        <begin position="99"/>
        <end position="282"/>
    </location>
</feature>
<organism evidence="2 3">
    <name type="scientific">Microlunatus endophyticus</name>
    <dbReference type="NCBI Taxonomy" id="1716077"/>
    <lineage>
        <taxon>Bacteria</taxon>
        <taxon>Bacillati</taxon>
        <taxon>Actinomycetota</taxon>
        <taxon>Actinomycetes</taxon>
        <taxon>Propionibacteriales</taxon>
        <taxon>Propionibacteriaceae</taxon>
        <taxon>Microlunatus</taxon>
    </lineage>
</organism>
<evidence type="ECO:0000313" key="2">
    <source>
        <dbReference type="EMBL" id="GGL70127.1"/>
    </source>
</evidence>
<proteinExistence type="predicted"/>
<reference evidence="2" key="1">
    <citation type="journal article" date="2014" name="Int. J. Syst. Evol. Microbiol.">
        <title>Complete genome sequence of Corynebacterium casei LMG S-19264T (=DSM 44701T), isolated from a smear-ripened cheese.</title>
        <authorList>
            <consortium name="US DOE Joint Genome Institute (JGI-PGF)"/>
            <person name="Walter F."/>
            <person name="Albersmeier A."/>
            <person name="Kalinowski J."/>
            <person name="Ruckert C."/>
        </authorList>
    </citation>
    <scope>NUCLEOTIDE SEQUENCE</scope>
    <source>
        <strain evidence="2">CGMCC 4.7306</strain>
    </source>
</reference>
<sequence>MQAGVRVCFATDSDHIGGQLIVDSAADIAYVVDIVAAGVVHSCPVDAEGRFGIDGIADAGRQPADVEVWLPQFGLIWLAELYVDSDAVLAGAAPVAHPALVCYGSSITQCRGATSPTATWPARVARELSLDLRCLGFGGQCHLDPLIAHTIGDMAADIIVLCVGINIYAAGSFSARSLGPALMGFVSTIRERHPEAPIALMTPIIYPQGEKTPNQVGMTLEDVRDVITEAAHTMLEFGDSRLSLIAGPSIFRPADEYLLADGLHPSGAGYDLMAARLSPVLKDLLQ</sequence>
<name>A0A917W6V1_9ACTN</name>
<gene>
    <name evidence="2" type="ORF">GCM10011575_30830</name>
</gene>
<dbReference type="Gene3D" id="3.40.50.1110">
    <property type="entry name" value="SGNH hydrolase"/>
    <property type="match status" value="1"/>
</dbReference>
<dbReference type="Proteomes" id="UP000613840">
    <property type="component" value="Unassembled WGS sequence"/>
</dbReference>
<protein>
    <recommendedName>
        <fullName evidence="1">SGNH hydrolase-type esterase domain-containing protein</fullName>
    </recommendedName>
</protein>
<reference evidence="2" key="2">
    <citation type="submission" date="2020-09" db="EMBL/GenBank/DDBJ databases">
        <authorList>
            <person name="Sun Q."/>
            <person name="Zhou Y."/>
        </authorList>
    </citation>
    <scope>NUCLEOTIDE SEQUENCE</scope>
    <source>
        <strain evidence="2">CGMCC 4.7306</strain>
    </source>
</reference>
<dbReference type="EMBL" id="BMMZ01000007">
    <property type="protein sequence ID" value="GGL70127.1"/>
    <property type="molecule type" value="Genomic_DNA"/>
</dbReference>
<dbReference type="Pfam" id="PF14606">
    <property type="entry name" value="Lipase_GDSL_3"/>
    <property type="match status" value="1"/>
</dbReference>
<dbReference type="SUPFAM" id="SSF52266">
    <property type="entry name" value="SGNH hydrolase"/>
    <property type="match status" value="1"/>
</dbReference>
<accession>A0A917W6V1</accession>